<dbReference type="EMBL" id="CM037157">
    <property type="protein sequence ID" value="KAH7850265.1"/>
    <property type="molecule type" value="Genomic_DNA"/>
</dbReference>
<reference evidence="1 2" key="1">
    <citation type="journal article" date="2021" name="Hortic Res">
        <title>High-quality reference genome and annotation aids understanding of berry development for evergreen blueberry (Vaccinium darrowii).</title>
        <authorList>
            <person name="Yu J."/>
            <person name="Hulse-Kemp A.M."/>
            <person name="Babiker E."/>
            <person name="Staton M."/>
        </authorList>
    </citation>
    <scope>NUCLEOTIDE SEQUENCE [LARGE SCALE GENOMIC DNA]</scope>
    <source>
        <strain evidence="2">cv. NJ 8807/NJ 8810</strain>
        <tissue evidence="1">Young leaf</tissue>
    </source>
</reference>
<dbReference type="Proteomes" id="UP000828048">
    <property type="component" value="Chromosome 7"/>
</dbReference>
<evidence type="ECO:0000313" key="1">
    <source>
        <dbReference type="EMBL" id="KAH7850265.1"/>
    </source>
</evidence>
<name>A0ACB7Y9V1_9ERIC</name>
<comment type="caution">
    <text evidence="1">The sequence shown here is derived from an EMBL/GenBank/DDBJ whole genome shotgun (WGS) entry which is preliminary data.</text>
</comment>
<gene>
    <name evidence="1" type="ORF">Vadar_030030</name>
</gene>
<organism evidence="1 2">
    <name type="scientific">Vaccinium darrowii</name>
    <dbReference type="NCBI Taxonomy" id="229202"/>
    <lineage>
        <taxon>Eukaryota</taxon>
        <taxon>Viridiplantae</taxon>
        <taxon>Streptophyta</taxon>
        <taxon>Embryophyta</taxon>
        <taxon>Tracheophyta</taxon>
        <taxon>Spermatophyta</taxon>
        <taxon>Magnoliopsida</taxon>
        <taxon>eudicotyledons</taxon>
        <taxon>Gunneridae</taxon>
        <taxon>Pentapetalae</taxon>
        <taxon>asterids</taxon>
        <taxon>Ericales</taxon>
        <taxon>Ericaceae</taxon>
        <taxon>Vaccinioideae</taxon>
        <taxon>Vaccinieae</taxon>
        <taxon>Vaccinium</taxon>
    </lineage>
</organism>
<proteinExistence type="predicted"/>
<protein>
    <submittedName>
        <fullName evidence="1">Uncharacterized protein</fullName>
    </submittedName>
</protein>
<evidence type="ECO:0000313" key="2">
    <source>
        <dbReference type="Proteomes" id="UP000828048"/>
    </source>
</evidence>
<keyword evidence="2" id="KW-1185">Reference proteome</keyword>
<accession>A0ACB7Y9V1</accession>
<sequence length="185" mass="20622">MAEDPQEIDPEDVEEISIGTHECYTPRFANGEPVNVNDEFPDLGGPSQTAYPTTPTSNANTPTSNANNSTVNPTVKKAKKLSKADVKQAAIQDVLGSYLAESRDVMEKLVDAVGHDSKVSQKRERVFNELMKLELDMVDRFTATAMILEADKKVDNFFSIPEAYRQQWVELLLEGKIWGKPTMDE</sequence>